<dbReference type="SMART" id="SM00304">
    <property type="entry name" value="HAMP"/>
    <property type="match status" value="1"/>
</dbReference>
<feature type="region of interest" description="Disordered" evidence="5">
    <location>
        <begin position="522"/>
        <end position="552"/>
    </location>
</feature>
<dbReference type="PANTHER" id="PTHR43531">
    <property type="entry name" value="PROTEIN ICFG"/>
    <property type="match status" value="1"/>
</dbReference>
<dbReference type="CDD" id="cd06225">
    <property type="entry name" value="HAMP"/>
    <property type="match status" value="1"/>
</dbReference>
<feature type="transmembrane region" description="Helical" evidence="6">
    <location>
        <begin position="186"/>
        <end position="208"/>
    </location>
</feature>
<dbReference type="Pfam" id="PF00015">
    <property type="entry name" value="MCPsignal"/>
    <property type="match status" value="1"/>
</dbReference>
<dbReference type="PROSITE" id="PS50885">
    <property type="entry name" value="HAMP"/>
    <property type="match status" value="1"/>
</dbReference>
<name>A0A941BAD6_9BURK</name>
<reference evidence="10 11" key="1">
    <citation type="submission" date="2021-04" db="EMBL/GenBank/DDBJ databases">
        <title>The genome sequence of Ideonella sp. 3Y2.</title>
        <authorList>
            <person name="Liu Y."/>
        </authorList>
    </citation>
    <scope>NUCLEOTIDE SEQUENCE [LARGE SCALE GENOMIC DNA]</scope>
    <source>
        <strain evidence="10 11">3Y2</strain>
    </source>
</reference>
<comment type="subcellular location">
    <subcellularLocation>
        <location evidence="1">Membrane</location>
    </subcellularLocation>
</comment>
<dbReference type="Pfam" id="PF00672">
    <property type="entry name" value="HAMP"/>
    <property type="match status" value="1"/>
</dbReference>
<comment type="caution">
    <text evidence="10">The sequence shown here is derived from an EMBL/GenBank/DDBJ whole genome shotgun (WGS) entry which is preliminary data.</text>
</comment>
<dbReference type="InterPro" id="IPR003660">
    <property type="entry name" value="HAMP_dom"/>
</dbReference>
<dbReference type="InterPro" id="IPR004090">
    <property type="entry name" value="Chemotax_Me-accpt_rcpt"/>
</dbReference>
<dbReference type="RefSeq" id="WP_210851952.1">
    <property type="nucleotide sequence ID" value="NZ_JAGQDD010000002.1"/>
</dbReference>
<accession>A0A941BAD6</accession>
<feature type="chain" id="PRO_5037644706" evidence="7">
    <location>
        <begin position="23"/>
        <end position="572"/>
    </location>
</feature>
<evidence type="ECO:0000259" key="9">
    <source>
        <dbReference type="PROSITE" id="PS50885"/>
    </source>
</evidence>
<dbReference type="GO" id="GO:0007165">
    <property type="term" value="P:signal transduction"/>
    <property type="evidence" value="ECO:0007669"/>
    <property type="project" value="UniProtKB-KW"/>
</dbReference>
<keyword evidence="4" id="KW-0807">Transducer</keyword>
<dbReference type="AlphaFoldDB" id="A0A941BAD6"/>
<dbReference type="GO" id="GO:0004888">
    <property type="term" value="F:transmembrane signaling receptor activity"/>
    <property type="evidence" value="ECO:0007669"/>
    <property type="project" value="InterPro"/>
</dbReference>
<evidence type="ECO:0000313" key="10">
    <source>
        <dbReference type="EMBL" id="MBQ0929700.1"/>
    </source>
</evidence>
<dbReference type="InterPro" id="IPR004089">
    <property type="entry name" value="MCPsignal_dom"/>
</dbReference>
<organism evidence="10 11">
    <name type="scientific">Ideonella alba</name>
    <dbReference type="NCBI Taxonomy" id="2824118"/>
    <lineage>
        <taxon>Bacteria</taxon>
        <taxon>Pseudomonadati</taxon>
        <taxon>Pseudomonadota</taxon>
        <taxon>Betaproteobacteria</taxon>
        <taxon>Burkholderiales</taxon>
        <taxon>Sphaerotilaceae</taxon>
        <taxon>Ideonella</taxon>
    </lineage>
</organism>
<evidence type="ECO:0000256" key="1">
    <source>
        <dbReference type="ARBA" id="ARBA00004370"/>
    </source>
</evidence>
<evidence type="ECO:0000256" key="2">
    <source>
        <dbReference type="ARBA" id="ARBA00022481"/>
    </source>
</evidence>
<dbReference type="SUPFAM" id="SSF58104">
    <property type="entry name" value="Methyl-accepting chemotaxis protein (MCP) signaling domain"/>
    <property type="match status" value="1"/>
</dbReference>
<proteinExistence type="inferred from homology"/>
<keyword evidence="7" id="KW-0732">Signal</keyword>
<dbReference type="FunFam" id="1.10.287.950:FF:000001">
    <property type="entry name" value="Methyl-accepting chemotaxis sensory transducer"/>
    <property type="match status" value="1"/>
</dbReference>
<protein>
    <submittedName>
        <fullName evidence="10">HAMP domain-containing protein</fullName>
    </submittedName>
</protein>
<keyword evidence="6" id="KW-0812">Transmembrane</keyword>
<feature type="signal peptide" evidence="7">
    <location>
        <begin position="1"/>
        <end position="22"/>
    </location>
</feature>
<feature type="compositionally biased region" description="Pro residues" evidence="5">
    <location>
        <begin position="530"/>
        <end position="544"/>
    </location>
</feature>
<evidence type="ECO:0000256" key="5">
    <source>
        <dbReference type="SAM" id="MobiDB-lite"/>
    </source>
</evidence>
<evidence type="ECO:0000259" key="8">
    <source>
        <dbReference type="PROSITE" id="PS50111"/>
    </source>
</evidence>
<evidence type="ECO:0000256" key="7">
    <source>
        <dbReference type="SAM" id="SignalP"/>
    </source>
</evidence>
<dbReference type="Proteomes" id="UP000676246">
    <property type="component" value="Unassembled WGS sequence"/>
</dbReference>
<evidence type="ECO:0000256" key="4">
    <source>
        <dbReference type="PROSITE-ProRule" id="PRU00284"/>
    </source>
</evidence>
<gene>
    <name evidence="10" type="ORF">KAK03_04310</name>
</gene>
<keyword evidence="6" id="KW-0472">Membrane</keyword>
<dbReference type="PANTHER" id="PTHR43531:SF14">
    <property type="entry name" value="METHYL-ACCEPTING CHEMOTAXIS PROTEIN I-RELATED"/>
    <property type="match status" value="1"/>
</dbReference>
<keyword evidence="2" id="KW-0488">Methylation</keyword>
<sequence>MKLGTKLLAPALVTALVALAGAAAVGVGSHLQAAKAARNHETSLGEVRALADAQARLGQLHSSAYRGISIIGSIDEAGLKSLMEGIANGSKAIDDSLSQTIDPSDLGDSPVTVPKVQTALATYAKQATQALDLASVDPNTGIAAMQGADAAYKELAAQLVEMQKAILATSRTEQAADLAANDRITIALLVATLLLTGAAVGVGARLLVSVARALSRASHAAESVAEGDLTVRVDTDRQDEIGALQRSLARMVERLQSSMQQVRQAADSIASVSSEIATGNQDLSQRTETAASQLQQTASSMTQLTESVRQGTDAAAQANQLASSASSVAQRGGEVVAQVVSTMDEIHQASRKIADIIGVIDGIAFQTNILALNAAVEAARAGEQGRGFAVVAGEVRSLAGRSADAAREIKALIAASVEKVESGSRLVQEAGTTMTEIVGSSQRVTDIIAEITAHSGEQRDGIGQISLAVGQLDQMTQQNAALVEQSAAAADSMRTQANGLANLVGSFRLPGHVATPLTLAASAPAQAPSRPVPRPAPKAAPAPATPMAAARPSAMPVPALAGASGDGDWETF</sequence>
<dbReference type="EMBL" id="JAGQDD010000002">
    <property type="protein sequence ID" value="MBQ0929700.1"/>
    <property type="molecule type" value="Genomic_DNA"/>
</dbReference>
<keyword evidence="11" id="KW-1185">Reference proteome</keyword>
<dbReference type="Gene3D" id="1.10.287.950">
    <property type="entry name" value="Methyl-accepting chemotaxis protein"/>
    <property type="match status" value="1"/>
</dbReference>
<dbReference type="GO" id="GO:0006935">
    <property type="term" value="P:chemotaxis"/>
    <property type="evidence" value="ECO:0007669"/>
    <property type="project" value="InterPro"/>
</dbReference>
<feature type="domain" description="HAMP" evidence="9">
    <location>
        <begin position="208"/>
        <end position="260"/>
    </location>
</feature>
<feature type="domain" description="Methyl-accepting transducer" evidence="8">
    <location>
        <begin position="265"/>
        <end position="494"/>
    </location>
</feature>
<evidence type="ECO:0000256" key="6">
    <source>
        <dbReference type="SAM" id="Phobius"/>
    </source>
</evidence>
<keyword evidence="6" id="KW-1133">Transmembrane helix</keyword>
<dbReference type="SMART" id="SM00283">
    <property type="entry name" value="MA"/>
    <property type="match status" value="1"/>
</dbReference>
<dbReference type="PROSITE" id="PS50111">
    <property type="entry name" value="CHEMOTAXIS_TRANSDUC_2"/>
    <property type="match status" value="1"/>
</dbReference>
<dbReference type="CDD" id="cd11386">
    <property type="entry name" value="MCP_signal"/>
    <property type="match status" value="1"/>
</dbReference>
<dbReference type="GO" id="GO:0005886">
    <property type="term" value="C:plasma membrane"/>
    <property type="evidence" value="ECO:0007669"/>
    <property type="project" value="TreeGrafter"/>
</dbReference>
<comment type="similarity">
    <text evidence="3">Belongs to the methyl-accepting chemotaxis (MCP) protein family.</text>
</comment>
<evidence type="ECO:0000256" key="3">
    <source>
        <dbReference type="ARBA" id="ARBA00029447"/>
    </source>
</evidence>
<dbReference type="InterPro" id="IPR051310">
    <property type="entry name" value="MCP_chemotaxis"/>
</dbReference>
<evidence type="ECO:0000313" key="11">
    <source>
        <dbReference type="Proteomes" id="UP000676246"/>
    </source>
</evidence>
<dbReference type="PRINTS" id="PR00260">
    <property type="entry name" value="CHEMTRNSDUCR"/>
</dbReference>